<sequence>MANNIAKWDGENWSSLGTGPANGVHDAVYSVVYALAVRGSDMYVGGRFTQAGGVASNNIAKWDGENWSSLGTGPANGIHGVPYEEVHALAVRGSDMYVGGQFTQAGGVAANNIAKWDGTGWSSLGTGPAGRVIDAVHAVAISGAALYVGGRFTQIGGVVANNAAEWDGTSWSSLGMGVANGTNETINCLAFRGTDMYVGGLFTLAGGKAATRLAYYGTAVPLAVTSGRSPAVAPMLSPNPMSAVATLTGAAAGEIVQVFNIRGQLVLKAEADAAGTVQLVRPVGMPAGVYLVHTSMGTVRLQLD</sequence>
<dbReference type="AlphaFoldDB" id="A0A246FFN8"/>
<reference evidence="1 2" key="1">
    <citation type="submission" date="2017-06" db="EMBL/GenBank/DDBJ databases">
        <title>Hymenobacter amundsenii sp. nov. isolated from regoliths in Antarctica.</title>
        <authorList>
            <person name="Sedlacek I."/>
            <person name="Kralova S."/>
            <person name="Pantucek R."/>
            <person name="Svec P."/>
            <person name="Holochova P."/>
            <person name="Stankova E."/>
            <person name="Vrbovska V."/>
            <person name="Busse H.-J."/>
        </authorList>
    </citation>
    <scope>NUCLEOTIDE SEQUENCE [LARGE SCALE GENOMIC DNA]</scope>
    <source>
        <strain evidence="1 2">CCM 8682</strain>
    </source>
</reference>
<protein>
    <recommendedName>
        <fullName evidence="3">Secretion system C-terminal sorting domain-containing protein</fullName>
    </recommendedName>
</protein>
<evidence type="ECO:0000313" key="1">
    <source>
        <dbReference type="EMBL" id="OWP61338.1"/>
    </source>
</evidence>
<gene>
    <name evidence="1" type="ORF">CDA63_19940</name>
</gene>
<keyword evidence="2" id="KW-1185">Reference proteome</keyword>
<dbReference type="Proteomes" id="UP000197277">
    <property type="component" value="Unassembled WGS sequence"/>
</dbReference>
<proteinExistence type="predicted"/>
<dbReference type="InterPro" id="IPR026444">
    <property type="entry name" value="Secre_tail"/>
</dbReference>
<accession>A0A246FFN8</accession>
<dbReference type="EMBL" id="NIRR01000084">
    <property type="protein sequence ID" value="OWP61338.1"/>
    <property type="molecule type" value="Genomic_DNA"/>
</dbReference>
<name>A0A246FFN8_9BACT</name>
<evidence type="ECO:0000313" key="2">
    <source>
        <dbReference type="Proteomes" id="UP000197277"/>
    </source>
</evidence>
<organism evidence="1 2">
    <name type="scientific">Hymenobacter amundsenii</name>
    <dbReference type="NCBI Taxonomy" id="2006685"/>
    <lineage>
        <taxon>Bacteria</taxon>
        <taxon>Pseudomonadati</taxon>
        <taxon>Bacteroidota</taxon>
        <taxon>Cytophagia</taxon>
        <taxon>Cytophagales</taxon>
        <taxon>Hymenobacteraceae</taxon>
        <taxon>Hymenobacter</taxon>
    </lineage>
</organism>
<dbReference type="NCBIfam" id="TIGR04183">
    <property type="entry name" value="Por_Secre_tail"/>
    <property type="match status" value="1"/>
</dbReference>
<comment type="caution">
    <text evidence="1">The sequence shown here is derived from an EMBL/GenBank/DDBJ whole genome shotgun (WGS) entry which is preliminary data.</text>
</comment>
<evidence type="ECO:0008006" key="3">
    <source>
        <dbReference type="Google" id="ProtNLM"/>
    </source>
</evidence>
<dbReference type="OrthoDB" id="9761875at2"/>